<accession>D4M470</accession>
<dbReference type="Proteomes" id="UP000008956">
    <property type="component" value="Chromosome"/>
</dbReference>
<proteinExistence type="predicted"/>
<sequence length="67" mass="8063">MDYLSHNVSENLKKIRKAKGMSLEFETDQPHVYRNQGTEKVCCVCFFLDYTRIILKRDFKYKKQVVE</sequence>
<name>D4M470_9FIRM</name>
<evidence type="ECO:0000313" key="1">
    <source>
        <dbReference type="EMBL" id="CBL26032.1"/>
    </source>
</evidence>
<dbReference type="EMBL" id="FP929055">
    <property type="protein sequence ID" value="CBL26032.1"/>
    <property type="molecule type" value="Genomic_DNA"/>
</dbReference>
<evidence type="ECO:0000313" key="2">
    <source>
        <dbReference type="Proteomes" id="UP000008956"/>
    </source>
</evidence>
<reference evidence="1 2" key="2">
    <citation type="submission" date="2010-03" db="EMBL/GenBank/DDBJ databases">
        <authorList>
            <person name="Pajon A."/>
        </authorList>
    </citation>
    <scope>NUCLEOTIDE SEQUENCE [LARGE SCALE GENOMIC DNA]</scope>
    <source>
        <strain evidence="1 2">L2-14</strain>
    </source>
</reference>
<dbReference type="PATRIC" id="fig|657313.3.peg.1214"/>
<dbReference type="AlphaFoldDB" id="D4M470"/>
<dbReference type="HOGENOM" id="CLU_2809852_0_0_9"/>
<gene>
    <name evidence="1" type="ORF">RTO_14120</name>
</gene>
<dbReference type="KEGG" id="rto:RTO_14120"/>
<organism evidence="1 2">
    <name type="scientific">[Ruminococcus] torques L2-14</name>
    <dbReference type="NCBI Taxonomy" id="657313"/>
    <lineage>
        <taxon>Bacteria</taxon>
        <taxon>Bacillati</taxon>
        <taxon>Bacillota</taxon>
        <taxon>Clostridia</taxon>
        <taxon>Lachnospirales</taxon>
        <taxon>Lachnospiraceae</taxon>
        <taxon>Mediterraneibacter</taxon>
    </lineage>
</organism>
<reference evidence="1 2" key="1">
    <citation type="submission" date="2010-03" db="EMBL/GenBank/DDBJ databases">
        <title>The genome sequence of Ruminococcus torques L2-14.</title>
        <authorList>
            <consortium name="metaHIT consortium -- http://www.metahit.eu/"/>
            <person name="Pajon A."/>
            <person name="Turner K."/>
            <person name="Parkhill J."/>
            <person name="Duncan S."/>
            <person name="Flint H."/>
        </authorList>
    </citation>
    <scope>NUCLEOTIDE SEQUENCE [LARGE SCALE GENOMIC DNA]</scope>
    <source>
        <strain evidence="1 2">L2-14</strain>
    </source>
</reference>
<protein>
    <submittedName>
        <fullName evidence="1">Uncharacterized protein</fullName>
    </submittedName>
</protein>
<dbReference type="RefSeq" id="WP_015528623.1">
    <property type="nucleotide sequence ID" value="NC_021015.1"/>
</dbReference>